<evidence type="ECO:0000256" key="5">
    <source>
        <dbReference type="ARBA" id="ARBA00023136"/>
    </source>
</evidence>
<keyword evidence="5" id="KW-0472">Membrane</keyword>
<dbReference type="GO" id="GO:0005905">
    <property type="term" value="C:clathrin-coated pit"/>
    <property type="evidence" value="ECO:0007669"/>
    <property type="project" value="UniProtKB-SubCell"/>
</dbReference>
<feature type="region of interest" description="Disordered" evidence="8">
    <location>
        <begin position="291"/>
        <end position="349"/>
    </location>
</feature>
<evidence type="ECO:0000256" key="4">
    <source>
        <dbReference type="ARBA" id="ARBA00023054"/>
    </source>
</evidence>
<dbReference type="InterPro" id="IPR054713">
    <property type="entry name" value="GMIP/FCHO2-like_FCH"/>
</dbReference>
<dbReference type="STRING" id="7868.ENSCMIP00000011325"/>
<keyword evidence="6" id="KW-0168">Coated pit</keyword>
<evidence type="ECO:0000256" key="1">
    <source>
        <dbReference type="ARBA" id="ARBA00004283"/>
    </source>
</evidence>
<dbReference type="Ensembl" id="ENSCMIT00000011605.1">
    <property type="protein sequence ID" value="ENSCMIP00000011325.1"/>
    <property type="gene ID" value="ENSCMIG00000005885.1"/>
</dbReference>
<dbReference type="PANTHER" id="PTHR23065">
    <property type="entry name" value="PROLINE-SERINE-THREONINE PHOSPHATASE INTERACTING PROTEIN 1"/>
    <property type="match status" value="1"/>
</dbReference>
<reference evidence="10" key="4">
    <citation type="submission" date="2025-08" db="UniProtKB">
        <authorList>
            <consortium name="Ensembl"/>
        </authorList>
    </citation>
    <scope>IDENTIFICATION</scope>
</reference>
<reference evidence="11" key="2">
    <citation type="journal article" date="2007" name="PLoS Biol.">
        <title>Survey sequencing and comparative analysis of the elephant shark (Callorhinchus milii) genome.</title>
        <authorList>
            <person name="Venkatesh B."/>
            <person name="Kirkness E.F."/>
            <person name="Loh Y.H."/>
            <person name="Halpern A.L."/>
            <person name="Lee A.P."/>
            <person name="Johnson J."/>
            <person name="Dandona N."/>
            <person name="Viswanathan L.D."/>
            <person name="Tay A."/>
            <person name="Venter J.C."/>
            <person name="Strausberg R.L."/>
            <person name="Brenner S."/>
        </authorList>
    </citation>
    <scope>NUCLEOTIDE SEQUENCE [LARGE SCALE GENOMIC DNA]</scope>
</reference>
<dbReference type="InterPro" id="IPR027267">
    <property type="entry name" value="AH/BAR_dom_sf"/>
</dbReference>
<protein>
    <submittedName>
        <fullName evidence="10">FCH and mu domain containing endocytic adaptor 1</fullName>
    </submittedName>
</protein>
<dbReference type="GO" id="GO:0005737">
    <property type="term" value="C:cytoplasm"/>
    <property type="evidence" value="ECO:0007669"/>
    <property type="project" value="TreeGrafter"/>
</dbReference>
<dbReference type="GeneTree" id="ENSGT00940000160489"/>
<dbReference type="OMA" id="YHAKCTE"/>
<comment type="subcellular location">
    <subcellularLocation>
        <location evidence="1">Membrane</location>
        <location evidence="1">Clathrin-coated pit</location>
        <topology evidence="1">Peripheral membrane protein</topology>
        <orientation evidence="1">Cytoplasmic side</orientation>
    </subcellularLocation>
</comment>
<accession>A0A4W3H7I9</accession>
<keyword evidence="11" id="KW-1185">Reference proteome</keyword>
<dbReference type="FunFam" id="1.20.1270.60:FF:000016">
    <property type="entry name" value="FCH domain only protein 2"/>
    <property type="match status" value="1"/>
</dbReference>
<dbReference type="GO" id="GO:0005886">
    <property type="term" value="C:plasma membrane"/>
    <property type="evidence" value="ECO:0007669"/>
    <property type="project" value="TreeGrafter"/>
</dbReference>
<evidence type="ECO:0000256" key="2">
    <source>
        <dbReference type="ARBA" id="ARBA00011064"/>
    </source>
</evidence>
<proteinExistence type="inferred from homology"/>
<evidence type="ECO:0000313" key="10">
    <source>
        <dbReference type="Ensembl" id="ENSCMIP00000011325.1"/>
    </source>
</evidence>
<dbReference type="Gene3D" id="1.20.1270.60">
    <property type="entry name" value="Arfaptin homology (AH) domain/BAR domain"/>
    <property type="match status" value="1"/>
</dbReference>
<evidence type="ECO:0000259" key="9">
    <source>
        <dbReference type="PROSITE" id="PS51741"/>
    </source>
</evidence>
<dbReference type="InParanoid" id="A0A4W3H7I9"/>
<dbReference type="AlphaFoldDB" id="A0A4W3H7I9"/>
<dbReference type="GO" id="GO:0006897">
    <property type="term" value="P:endocytosis"/>
    <property type="evidence" value="ECO:0007669"/>
    <property type="project" value="UniProtKB-KW"/>
</dbReference>
<reference evidence="11" key="3">
    <citation type="journal article" date="2014" name="Nature">
        <title>Elephant shark genome provides unique insights into gnathostome evolution.</title>
        <authorList>
            <consortium name="International Elephant Shark Genome Sequencing Consortium"/>
            <person name="Venkatesh B."/>
            <person name="Lee A.P."/>
            <person name="Ravi V."/>
            <person name="Maurya A.K."/>
            <person name="Lian M.M."/>
            <person name="Swann J.B."/>
            <person name="Ohta Y."/>
            <person name="Flajnik M.F."/>
            <person name="Sutoh Y."/>
            <person name="Kasahara M."/>
            <person name="Hoon S."/>
            <person name="Gangu V."/>
            <person name="Roy S.W."/>
            <person name="Irimia M."/>
            <person name="Korzh V."/>
            <person name="Kondrychyn I."/>
            <person name="Lim Z.W."/>
            <person name="Tay B.H."/>
            <person name="Tohari S."/>
            <person name="Kong K.W."/>
            <person name="Ho S."/>
            <person name="Lorente-Galdos B."/>
            <person name="Quilez J."/>
            <person name="Marques-Bonet T."/>
            <person name="Raney B.J."/>
            <person name="Ingham P.W."/>
            <person name="Tay A."/>
            <person name="Hillier L.W."/>
            <person name="Minx P."/>
            <person name="Boehm T."/>
            <person name="Wilson R.K."/>
            <person name="Brenner S."/>
            <person name="Warren W.C."/>
        </authorList>
    </citation>
    <scope>NUCLEOTIDE SEQUENCE [LARGE SCALE GENOMIC DNA]</scope>
</reference>
<dbReference type="PROSITE" id="PS51741">
    <property type="entry name" value="F_BAR"/>
    <property type="match status" value="1"/>
</dbReference>
<feature type="region of interest" description="Disordered" evidence="8">
    <location>
        <begin position="566"/>
        <end position="671"/>
    </location>
</feature>
<reference evidence="11" key="1">
    <citation type="journal article" date="2006" name="Science">
        <title>Ancient noncoding elements conserved in the human genome.</title>
        <authorList>
            <person name="Venkatesh B."/>
            <person name="Kirkness E.F."/>
            <person name="Loh Y.H."/>
            <person name="Halpern A.L."/>
            <person name="Lee A.P."/>
            <person name="Johnson J."/>
            <person name="Dandona N."/>
            <person name="Viswanathan L.D."/>
            <person name="Tay A."/>
            <person name="Venter J.C."/>
            <person name="Strausberg R.L."/>
            <person name="Brenner S."/>
        </authorList>
    </citation>
    <scope>NUCLEOTIDE SEQUENCE [LARGE SCALE GENOMIC DNA]</scope>
</reference>
<dbReference type="InterPro" id="IPR018808">
    <property type="entry name" value="Muniscin_C"/>
</dbReference>
<feature type="compositionally biased region" description="Polar residues" evidence="8">
    <location>
        <begin position="588"/>
        <end position="611"/>
    </location>
</feature>
<evidence type="ECO:0000256" key="3">
    <source>
        <dbReference type="ARBA" id="ARBA00022583"/>
    </source>
</evidence>
<sequence length="841" mass="92059">MQHFGVSFWGEKNNGFDVLYHNMKHGQISVKELADFVRERALIEESYSKSMCKLAKMVSSNTQLGTFSPMWDVFRISSDKLALCHWELVRKLQELIKEMNRFSEDQVKVHRKTKEEVSGTLEAVQNIQASVQLLQKSKENYHSKWMEWDRLKKEGATQKETDKAEVKSKKAAETYKNCIEKYSAARADFEQKMTETAQKFQMIEEGHLRHMKGLINSFSHSVEDTHVQVGQVHEEFKQNVENIRVEDLIRKFAETKGTGKEKPGSSEFEECNSATVPEVVKKSRRKTFIIPGLTRKEKDNDSVGSPDADSINSPEVDEEGYTIRPDITQNSEKETDFCSSSDSDFDDDEPRRFHVQIKPALPRDGPRDTSASVEVLKASIGNIVLSANPSILSKRNSSRHSVQMAAPSLDGNAETLRARDEEGLTFRVSTPSPEPNRIIGSQNGMKSLDPLFGPPLETSFEKLGFGAQFNQVSGSTLSMSPPPLASSIPEAIEDSGLDSPSQPITEASSPSPQSRPWTPQVVTPPIPPPINTSFSSNFEDVSFATSCGSKTSEAAPIIGDVHLEADHPCVSPTTDREASPAEPDSEPDLSTLQPCAQIPPDSTSTSGSRSDNPMKKTPTLAPRRRHSKKKLLASQQGNPDTSRSLAVSPSPPPSAILTPMDNGSLSHALQSRPSTPAISACISRGPSPVTLGSQDSLPVAAAFTECINAYFRGGDFNNVIVKITGDVTMSFPAGIGRSFSGNPAPLVISFRLVNTQPIEQFLPNAQLLYSDLSQSDHNSRDFWLDMSALTAQLQMRAEQNPGAPYFNISLLKYQVLSVSSPMCVCACGGGGGARTTQNGGC</sequence>
<keyword evidence="3" id="KW-0254">Endocytosis</keyword>
<dbReference type="PANTHER" id="PTHR23065:SF6">
    <property type="entry name" value="F-BAR DOMAIN ONLY PROTEIN 1"/>
    <property type="match status" value="1"/>
</dbReference>
<dbReference type="Pfam" id="PF22699">
    <property type="entry name" value="GMIP-like_FCH"/>
    <property type="match status" value="1"/>
</dbReference>
<evidence type="ECO:0000256" key="7">
    <source>
        <dbReference type="PROSITE-ProRule" id="PRU01077"/>
    </source>
</evidence>
<feature type="compositionally biased region" description="Polar residues" evidence="8">
    <location>
        <begin position="498"/>
        <end position="515"/>
    </location>
</feature>
<organism evidence="10 11">
    <name type="scientific">Callorhinchus milii</name>
    <name type="common">Ghost shark</name>
    <dbReference type="NCBI Taxonomy" id="7868"/>
    <lineage>
        <taxon>Eukaryota</taxon>
        <taxon>Metazoa</taxon>
        <taxon>Chordata</taxon>
        <taxon>Craniata</taxon>
        <taxon>Vertebrata</taxon>
        <taxon>Chondrichthyes</taxon>
        <taxon>Holocephali</taxon>
        <taxon>Chimaeriformes</taxon>
        <taxon>Callorhinchidae</taxon>
        <taxon>Callorhinchus</taxon>
    </lineage>
</organism>
<feature type="region of interest" description="Disordered" evidence="8">
    <location>
        <begin position="474"/>
        <end position="535"/>
    </location>
</feature>
<feature type="domain" description="F-BAR" evidence="9">
    <location>
        <begin position="2"/>
        <end position="248"/>
    </location>
</feature>
<evidence type="ECO:0000313" key="11">
    <source>
        <dbReference type="Proteomes" id="UP000314986"/>
    </source>
</evidence>
<reference evidence="10" key="5">
    <citation type="submission" date="2025-09" db="UniProtKB">
        <authorList>
            <consortium name="Ensembl"/>
        </authorList>
    </citation>
    <scope>IDENTIFICATION</scope>
</reference>
<dbReference type="InterPro" id="IPR001060">
    <property type="entry name" value="FCH_dom"/>
</dbReference>
<dbReference type="SUPFAM" id="SSF103657">
    <property type="entry name" value="BAR/IMD domain-like"/>
    <property type="match status" value="1"/>
</dbReference>
<dbReference type="Pfam" id="PF10291">
    <property type="entry name" value="muHD"/>
    <property type="match status" value="1"/>
</dbReference>
<feature type="compositionally biased region" description="Basic residues" evidence="8">
    <location>
        <begin position="622"/>
        <end position="631"/>
    </location>
</feature>
<feature type="compositionally biased region" description="Polar residues" evidence="8">
    <location>
        <begin position="661"/>
        <end position="671"/>
    </location>
</feature>
<feature type="compositionally biased region" description="Polar residues" evidence="8">
    <location>
        <begin position="633"/>
        <end position="647"/>
    </location>
</feature>
<evidence type="ECO:0000256" key="8">
    <source>
        <dbReference type="SAM" id="MobiDB-lite"/>
    </source>
</evidence>
<comment type="similarity">
    <text evidence="2">Belongs to the FCHO family.</text>
</comment>
<evidence type="ECO:0000256" key="6">
    <source>
        <dbReference type="ARBA" id="ARBA00023176"/>
    </source>
</evidence>
<dbReference type="InterPro" id="IPR031160">
    <property type="entry name" value="F_BAR_dom"/>
</dbReference>
<name>A0A4W3H7I9_CALMI</name>
<keyword evidence="4 7" id="KW-0175">Coiled coil</keyword>
<dbReference type="Proteomes" id="UP000314986">
    <property type="component" value="Unassembled WGS sequence"/>
</dbReference>
<dbReference type="SMART" id="SM00055">
    <property type="entry name" value="FCH"/>
    <property type="match status" value="1"/>
</dbReference>